<reference evidence="1 2" key="1">
    <citation type="submission" date="2019-03" db="EMBL/GenBank/DDBJ databases">
        <title>New insights into Acidothiobacillus thiooxidans sulfur metabolism through coupled gene expression, solution geochemistry, microscopy and spectroscopy analyses.</title>
        <authorList>
            <person name="Camacho D."/>
            <person name="Frazao R."/>
            <person name="Fouillen A."/>
            <person name="Nanci A."/>
            <person name="Lang B.F."/>
            <person name="Apte S.C."/>
            <person name="Baron C."/>
            <person name="Warren L.A."/>
        </authorList>
    </citation>
    <scope>NUCLEOTIDE SEQUENCE [LARGE SCALE GENOMIC DNA]</scope>
    <source>
        <strain evidence="1 2">ATCC 19377</strain>
    </source>
</reference>
<comment type="caution">
    <text evidence="1">The sequence shown here is derived from an EMBL/GenBank/DDBJ whole genome shotgun (WGS) entry which is preliminary data.</text>
</comment>
<dbReference type="EMBL" id="SZUV01000001">
    <property type="protein sequence ID" value="TQN51476.1"/>
    <property type="molecule type" value="Genomic_DNA"/>
</dbReference>
<sequence>MNPLLWLVNCTDIQSALLADYLRDRGFDLRHLNKTAVYGPPPKNMPLPGACLIFGSQNSEPLIHRMRSWGFDAPLLFLYQYGGTRDCISVLEAGADECVHMPISHFAFLARLHALLRRASVASWLAPDSVEQPRDNSHSHLSRRLAAEEKQAAFAALPQVTPQ</sequence>
<accession>A0A543Q573</accession>
<dbReference type="InterPro" id="IPR011006">
    <property type="entry name" value="CheY-like_superfamily"/>
</dbReference>
<dbReference type="AlphaFoldDB" id="A0A543Q573"/>
<dbReference type="Gene3D" id="3.40.50.2300">
    <property type="match status" value="1"/>
</dbReference>
<evidence type="ECO:0000313" key="1">
    <source>
        <dbReference type="EMBL" id="TQN51476.1"/>
    </source>
</evidence>
<evidence type="ECO:0000313" key="2">
    <source>
        <dbReference type="Proteomes" id="UP000315403"/>
    </source>
</evidence>
<dbReference type="Proteomes" id="UP000315403">
    <property type="component" value="Unassembled WGS sequence"/>
</dbReference>
<dbReference type="SUPFAM" id="SSF52172">
    <property type="entry name" value="CheY-like"/>
    <property type="match status" value="1"/>
</dbReference>
<protein>
    <recommendedName>
        <fullName evidence="3">Response regulatory domain-containing protein</fullName>
    </recommendedName>
</protein>
<name>A0A543Q573_ACITH</name>
<organism evidence="1 2">
    <name type="scientific">Acidithiobacillus thiooxidans ATCC 19377</name>
    <dbReference type="NCBI Taxonomy" id="637390"/>
    <lineage>
        <taxon>Bacteria</taxon>
        <taxon>Pseudomonadati</taxon>
        <taxon>Pseudomonadota</taxon>
        <taxon>Acidithiobacillia</taxon>
        <taxon>Acidithiobacillales</taxon>
        <taxon>Acidithiobacillaceae</taxon>
        <taxon>Acidithiobacillus</taxon>
    </lineage>
</organism>
<proteinExistence type="predicted"/>
<gene>
    <name evidence="1" type="ORF">DLNHIDIE_01349</name>
</gene>
<evidence type="ECO:0008006" key="3">
    <source>
        <dbReference type="Google" id="ProtNLM"/>
    </source>
</evidence>
<dbReference type="RefSeq" id="WP_142087464.1">
    <property type="nucleotide sequence ID" value="NZ_SZUV01000001.1"/>
</dbReference>